<dbReference type="SUPFAM" id="SSF51735">
    <property type="entry name" value="NAD(P)-binding Rossmann-fold domains"/>
    <property type="match status" value="1"/>
</dbReference>
<dbReference type="InterPro" id="IPR006115">
    <property type="entry name" value="6PGDH_NADP-bd"/>
</dbReference>
<keyword evidence="7 12" id="KW-0521">NADP</keyword>
<dbReference type="UniPathway" id="UPA00115">
    <property type="reaction ID" value="UER00410"/>
</dbReference>
<feature type="binding site" description="in other chain" evidence="14">
    <location>
        <begin position="128"/>
        <end position="130"/>
    </location>
    <ligand>
        <name>substrate</name>
        <note>ligand shared between dimeric partners</note>
    </ligand>
</feature>
<evidence type="ECO:0000256" key="15">
    <source>
        <dbReference type="PIRSR" id="PIRSR000109-3"/>
    </source>
</evidence>
<evidence type="ECO:0000256" key="10">
    <source>
        <dbReference type="ARBA" id="ARBA00023126"/>
    </source>
</evidence>
<dbReference type="GO" id="GO:0006098">
    <property type="term" value="P:pentose-phosphate shunt"/>
    <property type="evidence" value="ECO:0007669"/>
    <property type="project" value="UniProtKB-UniPathway"/>
</dbReference>
<feature type="binding site" description="in other chain" evidence="14">
    <location>
        <position position="190"/>
    </location>
    <ligand>
        <name>substrate</name>
        <note>ligand shared between dimeric partners</note>
    </ligand>
</feature>
<dbReference type="GO" id="GO:0019521">
    <property type="term" value="P:D-gluconate metabolic process"/>
    <property type="evidence" value="ECO:0007669"/>
    <property type="project" value="UniProtKB-KW"/>
</dbReference>
<feature type="binding site" description="in other chain" evidence="14">
    <location>
        <begin position="185"/>
        <end position="186"/>
    </location>
    <ligand>
        <name>substrate</name>
        <note>ligand shared between dimeric partners</note>
    </ligand>
</feature>
<feature type="active site" description="Proton acceptor" evidence="13">
    <location>
        <position position="182"/>
    </location>
</feature>
<evidence type="ECO:0000256" key="3">
    <source>
        <dbReference type="ARBA" id="ARBA00008419"/>
    </source>
</evidence>
<evidence type="ECO:0000256" key="8">
    <source>
        <dbReference type="ARBA" id="ARBA00023002"/>
    </source>
</evidence>
<dbReference type="InterPro" id="IPR006184">
    <property type="entry name" value="6PGdom_BS"/>
</dbReference>
<feature type="binding site" description="in other chain" evidence="14">
    <location>
        <position position="102"/>
    </location>
    <ligand>
        <name>substrate</name>
        <note>ligand shared between dimeric partners</note>
    </ligand>
</feature>
<feature type="binding site" description="in other chain" evidence="14">
    <location>
        <position position="287"/>
    </location>
    <ligand>
        <name>substrate</name>
        <note>ligand shared between dimeric partners</note>
    </ligand>
</feature>
<dbReference type="InterPro" id="IPR013328">
    <property type="entry name" value="6PGD_dom2"/>
</dbReference>
<dbReference type="InterPro" id="IPR006113">
    <property type="entry name" value="6PGDH_Gnd/GntZ"/>
</dbReference>
<evidence type="ECO:0000256" key="12">
    <source>
        <dbReference type="PIRNR" id="PIRNR000109"/>
    </source>
</evidence>
<dbReference type="FunFam" id="1.10.1040.10:FF:000032">
    <property type="entry name" value="6-phosphogluconate dehydrogenase, decarboxylating"/>
    <property type="match status" value="1"/>
</dbReference>
<protein>
    <recommendedName>
        <fullName evidence="6 12">6-phosphogluconate dehydrogenase, decarboxylating</fullName>
        <ecNumber evidence="5 12">1.1.1.44</ecNumber>
    </recommendedName>
</protein>
<feature type="binding site" evidence="15">
    <location>
        <position position="102"/>
    </location>
    <ligand>
        <name>NADP(+)</name>
        <dbReference type="ChEBI" id="CHEBI:58349"/>
    </ligand>
</feature>
<feature type="binding site" evidence="15">
    <location>
        <begin position="74"/>
        <end position="76"/>
    </location>
    <ligand>
        <name>NADP(+)</name>
        <dbReference type="ChEBI" id="CHEBI:58349"/>
    </ligand>
</feature>
<keyword evidence="9 16" id="KW-0311">Gluconate utilization</keyword>
<evidence type="ECO:0000256" key="4">
    <source>
        <dbReference type="ARBA" id="ARBA00011738"/>
    </source>
</evidence>
<organism evidence="18">
    <name type="scientific">Dictyoglomus thermophilum</name>
    <dbReference type="NCBI Taxonomy" id="14"/>
    <lineage>
        <taxon>Bacteria</taxon>
        <taxon>Pseudomonadati</taxon>
        <taxon>Dictyoglomota</taxon>
        <taxon>Dictyoglomia</taxon>
        <taxon>Dictyoglomales</taxon>
        <taxon>Dictyoglomaceae</taxon>
        <taxon>Dictyoglomus</taxon>
    </lineage>
</organism>
<dbReference type="NCBIfam" id="TIGR00873">
    <property type="entry name" value="gnd"/>
    <property type="match status" value="1"/>
</dbReference>
<dbReference type="AlphaFoldDB" id="A0A7C3RMX7"/>
<dbReference type="PIRSF" id="PIRSF000109">
    <property type="entry name" value="6PGD"/>
    <property type="match status" value="1"/>
</dbReference>
<comment type="catalytic activity">
    <reaction evidence="11 12 16">
        <text>6-phospho-D-gluconate + NADP(+) = D-ribulose 5-phosphate + CO2 + NADPH</text>
        <dbReference type="Rhea" id="RHEA:10116"/>
        <dbReference type="ChEBI" id="CHEBI:16526"/>
        <dbReference type="ChEBI" id="CHEBI:57783"/>
        <dbReference type="ChEBI" id="CHEBI:58121"/>
        <dbReference type="ChEBI" id="CHEBI:58349"/>
        <dbReference type="ChEBI" id="CHEBI:58759"/>
        <dbReference type="EC" id="1.1.1.44"/>
    </reaction>
</comment>
<keyword evidence="10 12" id="KW-0570">Pentose shunt</keyword>
<dbReference type="InterPro" id="IPR036291">
    <property type="entry name" value="NAD(P)-bd_dom_sf"/>
</dbReference>
<dbReference type="EMBL" id="DTIN01000033">
    <property type="protein sequence ID" value="HFX14104.1"/>
    <property type="molecule type" value="Genomic_DNA"/>
</dbReference>
<feature type="binding site" description="in other chain" evidence="14">
    <location>
        <position position="260"/>
    </location>
    <ligand>
        <name>substrate</name>
        <note>ligand shared between dimeric partners</note>
    </ligand>
</feature>
<comment type="pathway">
    <text evidence="2 12 16">Carbohydrate degradation; pentose phosphate pathway; D-ribulose 5-phosphate from D-glucose 6-phosphate (oxidative stage): step 3/3.</text>
</comment>
<dbReference type="SMART" id="SM01350">
    <property type="entry name" value="6PGD"/>
    <property type="match status" value="1"/>
</dbReference>
<dbReference type="PRINTS" id="PR00076">
    <property type="entry name" value="6PGDHDRGNASE"/>
</dbReference>
<evidence type="ECO:0000259" key="17">
    <source>
        <dbReference type="SMART" id="SM01350"/>
    </source>
</evidence>
<gene>
    <name evidence="18" type="primary">gndA</name>
    <name evidence="18" type="ORF">ENW00_08180</name>
</gene>
<comment type="function">
    <text evidence="1 12">Catalyzes the oxidative decarboxylation of 6-phosphogluconate to ribulose 5-phosphate and CO(2), with concomitant reduction of NADP to NADPH.</text>
</comment>
<evidence type="ECO:0000313" key="18">
    <source>
        <dbReference type="EMBL" id="HFX14104.1"/>
    </source>
</evidence>
<dbReference type="EC" id="1.1.1.44" evidence="5 12"/>
<dbReference type="InterPro" id="IPR006183">
    <property type="entry name" value="Pgluconate_DH"/>
</dbReference>
<proteinExistence type="inferred from homology"/>
<evidence type="ECO:0000256" key="16">
    <source>
        <dbReference type="RuleBase" id="RU000485"/>
    </source>
</evidence>
<comment type="subunit">
    <text evidence="4 12">Homodimer.</text>
</comment>
<evidence type="ECO:0000256" key="6">
    <source>
        <dbReference type="ARBA" id="ARBA00018193"/>
    </source>
</evidence>
<evidence type="ECO:0000256" key="5">
    <source>
        <dbReference type="ARBA" id="ARBA00013011"/>
    </source>
</evidence>
<keyword evidence="8 12" id="KW-0560">Oxidoreductase</keyword>
<dbReference type="GO" id="GO:0004616">
    <property type="term" value="F:phosphogluconate dehydrogenase (decarboxylating) activity"/>
    <property type="evidence" value="ECO:0007669"/>
    <property type="project" value="UniProtKB-EC"/>
</dbReference>
<feature type="domain" description="6-phosphogluconate dehydrogenase C-terminal" evidence="17">
    <location>
        <begin position="178"/>
        <end position="467"/>
    </location>
</feature>
<evidence type="ECO:0000256" key="9">
    <source>
        <dbReference type="ARBA" id="ARBA00023064"/>
    </source>
</evidence>
<evidence type="ECO:0000256" key="1">
    <source>
        <dbReference type="ARBA" id="ARBA00002526"/>
    </source>
</evidence>
<feature type="binding site" evidence="15">
    <location>
        <begin position="9"/>
        <end position="14"/>
    </location>
    <ligand>
        <name>NADP(+)</name>
        <dbReference type="ChEBI" id="CHEBI:58349"/>
    </ligand>
</feature>
<dbReference type="Gene3D" id="1.10.1040.10">
    <property type="entry name" value="N-(1-d-carboxylethyl)-l-norvaline Dehydrogenase, domain 2"/>
    <property type="match status" value="1"/>
</dbReference>
<dbReference type="PANTHER" id="PTHR11811">
    <property type="entry name" value="6-PHOSPHOGLUCONATE DEHYDROGENASE"/>
    <property type="match status" value="1"/>
</dbReference>
<comment type="similarity">
    <text evidence="3 12 16">Belongs to the 6-phosphogluconate dehydrogenase family.</text>
</comment>
<evidence type="ECO:0000256" key="14">
    <source>
        <dbReference type="PIRSR" id="PIRSR000109-2"/>
    </source>
</evidence>
<evidence type="ECO:0000256" key="13">
    <source>
        <dbReference type="PIRSR" id="PIRSR000109-1"/>
    </source>
</evidence>
<sequence length="470" mass="52967">MKSFVGLIGLAVMGQNLALNIARKGYTVAVYNRTLDKTEEFIKNRVKDEKISPYYDIKSFVEGIEKPRKIILMVKAGKPVDDVINELLPYLEPGDLIIDGGNSHYKDTSRRLQELRGKNILFLGMGVSGGEYGALYGPSLMPGGTKEAYSLVEEMLLKIAAKTEDGPCCTYVGHDSAGHFVKMVHNGIEYAIMQIISEVYDIMRKGLKMTSEEIGVLFEEWNKGELNSFLMEISYKIMRYKDPETGRPLVELILDKAEQKGTGKWTAQTALDLGIPTPTLNLAVEGRIISHFKEVRVKLSQIAYKEMENIDLNKTEVIKDLEKTLLLGVFISFSQGLWLIDEASKTFGYEIDLSEVLRIWKGGCIIRAKILNFLREIIKENPANANLLLSPLAIDFIKDKISSVKRISQIGRSLSIPLLAINSTLDYYYALSSENLPANLIQAQRDFFGAHTYERTDKEGIFHTEWEKLE</sequence>
<dbReference type="InterPro" id="IPR006114">
    <property type="entry name" value="6PGDH_C"/>
</dbReference>
<comment type="caution">
    <text evidence="18">The sequence shown here is derived from an EMBL/GenBank/DDBJ whole genome shotgun (WGS) entry which is preliminary data.</text>
</comment>
<feature type="binding site" evidence="14">
    <location>
        <position position="445"/>
    </location>
    <ligand>
        <name>substrate</name>
        <note>ligand shared between dimeric partners</note>
    </ligand>
</feature>
<feature type="binding site" evidence="14">
    <location>
        <position position="451"/>
    </location>
    <ligand>
        <name>substrate</name>
        <note>ligand shared between dimeric partners</note>
    </ligand>
</feature>
<dbReference type="FunFam" id="1.20.5.320:FF:000001">
    <property type="entry name" value="6-phosphogluconate dehydrogenase, decarboxylating"/>
    <property type="match status" value="1"/>
</dbReference>
<dbReference type="NCBIfam" id="NF006765">
    <property type="entry name" value="PRK09287.1"/>
    <property type="match status" value="1"/>
</dbReference>
<dbReference type="Gene3D" id="1.20.5.320">
    <property type="entry name" value="6-Phosphogluconate Dehydrogenase, domain 3"/>
    <property type="match status" value="1"/>
</dbReference>
<accession>A0A7C3RMX7</accession>
<dbReference type="GO" id="GO:0050661">
    <property type="term" value="F:NADP binding"/>
    <property type="evidence" value="ECO:0007669"/>
    <property type="project" value="InterPro"/>
</dbReference>
<feature type="binding site" evidence="15">
    <location>
        <begin position="32"/>
        <end position="34"/>
    </location>
    <ligand>
        <name>NADP(+)</name>
        <dbReference type="ChEBI" id="CHEBI:58349"/>
    </ligand>
</feature>
<dbReference type="InterPro" id="IPR008927">
    <property type="entry name" value="6-PGluconate_DH-like_C_sf"/>
</dbReference>
<dbReference type="PROSITE" id="PS00461">
    <property type="entry name" value="6PGD"/>
    <property type="match status" value="1"/>
</dbReference>
<dbReference type="FunFam" id="3.40.50.720:FF:000007">
    <property type="entry name" value="6-phosphogluconate dehydrogenase, decarboxylating"/>
    <property type="match status" value="1"/>
</dbReference>
<dbReference type="SUPFAM" id="SSF48179">
    <property type="entry name" value="6-phosphogluconate dehydrogenase C-terminal domain-like"/>
    <property type="match status" value="1"/>
</dbReference>
<evidence type="ECO:0000256" key="11">
    <source>
        <dbReference type="ARBA" id="ARBA00048640"/>
    </source>
</evidence>
<dbReference type="Pfam" id="PF00393">
    <property type="entry name" value="6PGD"/>
    <property type="match status" value="1"/>
</dbReference>
<reference evidence="18" key="1">
    <citation type="journal article" date="2020" name="mSystems">
        <title>Genome- and Community-Level Interaction Insights into Carbon Utilization and Element Cycling Functions of Hydrothermarchaeota in Hydrothermal Sediment.</title>
        <authorList>
            <person name="Zhou Z."/>
            <person name="Liu Y."/>
            <person name="Xu W."/>
            <person name="Pan J."/>
            <person name="Luo Z.H."/>
            <person name="Li M."/>
        </authorList>
    </citation>
    <scope>NUCLEOTIDE SEQUENCE [LARGE SCALE GENOMIC DNA]</scope>
    <source>
        <strain evidence="18">SpSt-81</strain>
    </source>
</reference>
<evidence type="ECO:0000256" key="2">
    <source>
        <dbReference type="ARBA" id="ARBA00004874"/>
    </source>
</evidence>
<name>A0A7C3RMX7_DICTH</name>
<evidence type="ECO:0000256" key="7">
    <source>
        <dbReference type="ARBA" id="ARBA00022857"/>
    </source>
</evidence>
<feature type="active site" description="Proton donor" evidence="13">
    <location>
        <position position="189"/>
    </location>
</feature>
<dbReference type="Gene3D" id="3.40.50.720">
    <property type="entry name" value="NAD(P)-binding Rossmann-like Domain"/>
    <property type="match status" value="1"/>
</dbReference>
<dbReference type="Pfam" id="PF03446">
    <property type="entry name" value="NAD_binding_2"/>
    <property type="match status" value="1"/>
</dbReference>